<feature type="region of interest" description="Disordered" evidence="3">
    <location>
        <begin position="474"/>
        <end position="497"/>
    </location>
</feature>
<dbReference type="CDD" id="cd22791">
    <property type="entry name" value="OTU_VRTN"/>
    <property type="match status" value="1"/>
</dbReference>
<evidence type="ECO:0000313" key="5">
    <source>
        <dbReference type="Proteomes" id="UP000694557"/>
    </source>
</evidence>
<accession>A0A8C7HUM1</accession>
<evidence type="ECO:0000313" key="4">
    <source>
        <dbReference type="Ensembl" id="ENSOKIP00005062953.1"/>
    </source>
</evidence>
<dbReference type="InterPro" id="IPR038822">
    <property type="entry name" value="Vertnin-like"/>
</dbReference>
<evidence type="ECO:0000256" key="3">
    <source>
        <dbReference type="SAM" id="MobiDB-lite"/>
    </source>
</evidence>
<dbReference type="Ensembl" id="ENSOKIT00005066917.1">
    <property type="protein sequence ID" value="ENSOKIP00005062953.1"/>
    <property type="gene ID" value="ENSOKIG00005026992.1"/>
</dbReference>
<dbReference type="AlphaFoldDB" id="A0A8C7HUM1"/>
<organism evidence="4 5">
    <name type="scientific">Oncorhynchus kisutch</name>
    <name type="common">Coho salmon</name>
    <name type="synonym">Salmo kisutch</name>
    <dbReference type="NCBI Taxonomy" id="8019"/>
    <lineage>
        <taxon>Eukaryota</taxon>
        <taxon>Metazoa</taxon>
        <taxon>Chordata</taxon>
        <taxon>Craniata</taxon>
        <taxon>Vertebrata</taxon>
        <taxon>Euteleostomi</taxon>
        <taxon>Actinopterygii</taxon>
        <taxon>Neopterygii</taxon>
        <taxon>Teleostei</taxon>
        <taxon>Protacanthopterygii</taxon>
        <taxon>Salmoniformes</taxon>
        <taxon>Salmonidae</taxon>
        <taxon>Salmoninae</taxon>
        <taxon>Oncorhynchus</taxon>
    </lineage>
</organism>
<evidence type="ECO:0000256" key="2">
    <source>
        <dbReference type="ARBA" id="ARBA00020188"/>
    </source>
</evidence>
<gene>
    <name evidence="4" type="primary">VRTN</name>
    <name evidence="4" type="synonym">LOC109883658</name>
</gene>
<sequence>MIQRKEVILSVLGELQDATESSGLHALTRVALEVHQVLTPFTLPSSPCQEFPGWAGIDGVAHSLYPADAPGGLLPLACKGEGNLLFDTASMLLVGTTSLSLELQVRTVVEMLLWKRYYLGGMIDSKVMLQAARFSLCAEESQDMLNLPLSVLEAIFDADVKASCFPGSYANMWHLYALSSVLQCNIYSVYPMYNLKIRPYFNRLIRPRSYPKDMDPITLHIMWSGELEGGSSRFRPTVFVALVHSSDLRMGSPNDEQRVPPLKTRELLKQDSLLSYSSLKDKYNVTKSTFYRWRRQTQEHRLRSAARYEAKHFLQACYLEGKLIPLHQFKEFFPEISRSTYYAWKHELISSGGNFSTFSTSEVSPGDSTEQESWSSPESKLGQEEDHDVEPDVEHHDSMASLFGLNYNDDKMDGERAQNMALMQEAKKVLQNCIARNTSFPFRIFKRSFPGISRSTYYNWRREAMLFNRGYKVGSSENSLDTDKSSPTGGLSPIGGTESHGHAATVFTRVKICRNNHKGFRMVFLRRKKLREAAKVKVWRSKWPLSRFRVKYPSLSLCFYWLWRNGPSGTRKEETTTPSLEVDRSEMIMESNNTVKENGMMMAESDIKTKAPMQDVFSFEGDPTEDLRGPVTMTSVTSPFDTPLPNPTNMSATTDDQMFVMDLRCPVTMTSVTSPFPLPNPTNMSATTDDQMFVMDLVALANFKAKAKVFLQKRFEEKSFPTFKEFRSFFPLTPRSTYYMWKRALHHGVPLVHG</sequence>
<reference evidence="4" key="1">
    <citation type="submission" date="2025-08" db="UniProtKB">
        <authorList>
            <consortium name="Ensembl"/>
        </authorList>
    </citation>
    <scope>IDENTIFICATION</scope>
</reference>
<protein>
    <recommendedName>
        <fullName evidence="2">Vertnin</fullName>
    </recommendedName>
</protein>
<dbReference type="GeneTree" id="ENSGT00390000007874"/>
<proteinExistence type="inferred from homology"/>
<dbReference type="InterPro" id="IPR047273">
    <property type="entry name" value="VRTN_OTU_dom"/>
</dbReference>
<feature type="compositionally biased region" description="Polar residues" evidence="3">
    <location>
        <begin position="475"/>
        <end position="489"/>
    </location>
</feature>
<feature type="compositionally biased region" description="Polar residues" evidence="3">
    <location>
        <begin position="362"/>
        <end position="378"/>
    </location>
</feature>
<dbReference type="KEGG" id="oki:109883658"/>
<name>A0A8C7HUM1_ONCKI</name>
<dbReference type="Proteomes" id="UP000694557">
    <property type="component" value="Unassembled WGS sequence"/>
</dbReference>
<keyword evidence="5" id="KW-1185">Reference proteome</keyword>
<dbReference type="GO" id="GO:0000785">
    <property type="term" value="C:chromatin"/>
    <property type="evidence" value="ECO:0007669"/>
    <property type="project" value="TreeGrafter"/>
</dbReference>
<dbReference type="GO" id="GO:0006357">
    <property type="term" value="P:regulation of transcription by RNA polymerase II"/>
    <property type="evidence" value="ECO:0007669"/>
    <property type="project" value="TreeGrafter"/>
</dbReference>
<evidence type="ECO:0000256" key="1">
    <source>
        <dbReference type="ARBA" id="ARBA00007290"/>
    </source>
</evidence>
<feature type="region of interest" description="Disordered" evidence="3">
    <location>
        <begin position="359"/>
        <end position="393"/>
    </location>
</feature>
<comment type="similarity">
    <text evidence="1">Belongs to the vertnin family.</text>
</comment>
<reference evidence="4" key="2">
    <citation type="submission" date="2025-09" db="UniProtKB">
        <authorList>
            <consortium name="Ensembl"/>
        </authorList>
    </citation>
    <scope>IDENTIFICATION</scope>
</reference>
<dbReference type="PANTHER" id="PTHR16081">
    <property type="entry name" value="VERTNIN"/>
    <property type="match status" value="1"/>
</dbReference>
<dbReference type="PANTHER" id="PTHR16081:SF0">
    <property type="entry name" value="VERTNIN"/>
    <property type="match status" value="1"/>
</dbReference>